<name>A0A563W2V1_9CYAN</name>
<accession>A0A563W2V1</accession>
<feature type="active site" description="Nucleophile" evidence="6">
    <location>
        <position position="83"/>
    </location>
</feature>
<dbReference type="SUPFAM" id="SSF141523">
    <property type="entry name" value="L,D-transpeptidase catalytic domain-like"/>
    <property type="match status" value="1"/>
</dbReference>
<evidence type="ECO:0000256" key="2">
    <source>
        <dbReference type="ARBA" id="ARBA00022679"/>
    </source>
</evidence>
<keyword evidence="9" id="KW-1185">Reference proteome</keyword>
<keyword evidence="3 6" id="KW-0133">Cell shape</keyword>
<keyword evidence="2" id="KW-0808">Transferase</keyword>
<evidence type="ECO:0000259" key="7">
    <source>
        <dbReference type="PROSITE" id="PS52029"/>
    </source>
</evidence>
<evidence type="ECO:0000313" key="9">
    <source>
        <dbReference type="Proteomes" id="UP000320055"/>
    </source>
</evidence>
<evidence type="ECO:0000256" key="6">
    <source>
        <dbReference type="PROSITE-ProRule" id="PRU01373"/>
    </source>
</evidence>
<dbReference type="CDD" id="cd16913">
    <property type="entry name" value="YkuD_like"/>
    <property type="match status" value="1"/>
</dbReference>
<dbReference type="EMBL" id="CAACVJ010000640">
    <property type="protein sequence ID" value="VEP18022.1"/>
    <property type="molecule type" value="Genomic_DNA"/>
</dbReference>
<keyword evidence="4 6" id="KW-0573">Peptidoglycan synthesis</keyword>
<gene>
    <name evidence="8" type="ORF">H1P_6750003</name>
</gene>
<dbReference type="PROSITE" id="PS52029">
    <property type="entry name" value="LD_TPASE"/>
    <property type="match status" value="1"/>
</dbReference>
<evidence type="ECO:0000256" key="5">
    <source>
        <dbReference type="ARBA" id="ARBA00023316"/>
    </source>
</evidence>
<dbReference type="GO" id="GO:0008360">
    <property type="term" value="P:regulation of cell shape"/>
    <property type="evidence" value="ECO:0007669"/>
    <property type="project" value="UniProtKB-UniRule"/>
</dbReference>
<dbReference type="Proteomes" id="UP000320055">
    <property type="component" value="Unassembled WGS sequence"/>
</dbReference>
<dbReference type="GO" id="GO:0009252">
    <property type="term" value="P:peptidoglycan biosynthetic process"/>
    <property type="evidence" value="ECO:0007669"/>
    <property type="project" value="UniProtKB-UniPathway"/>
</dbReference>
<feature type="domain" description="L,D-TPase catalytic" evidence="7">
    <location>
        <begin position="1"/>
        <end position="107"/>
    </location>
</feature>
<reference evidence="8 9" key="1">
    <citation type="submission" date="2019-01" db="EMBL/GenBank/DDBJ databases">
        <authorList>
            <person name="Brito A."/>
        </authorList>
    </citation>
    <scope>NUCLEOTIDE SEQUENCE [LARGE SCALE GENOMIC DNA]</scope>
    <source>
        <strain evidence="8">1</strain>
    </source>
</reference>
<dbReference type="PANTHER" id="PTHR36699">
    <property type="entry name" value="LD-TRANSPEPTIDASE"/>
    <property type="match status" value="1"/>
</dbReference>
<dbReference type="InterPro" id="IPR038063">
    <property type="entry name" value="Transpep_catalytic_dom"/>
</dbReference>
<dbReference type="GO" id="GO:0071555">
    <property type="term" value="P:cell wall organization"/>
    <property type="evidence" value="ECO:0007669"/>
    <property type="project" value="UniProtKB-UniRule"/>
</dbReference>
<sequence>MKEGDLKTPEGIFKVKDLYPHPQWSKFVWLDYPNQQSWHKHLQAKKQGIIPLSASVGSAIGIHGVNQGNDYLIEERNNWTWGCISLKNKDVDEIYSVIEIGTVVKIIS</sequence>
<evidence type="ECO:0000256" key="4">
    <source>
        <dbReference type="ARBA" id="ARBA00022984"/>
    </source>
</evidence>
<dbReference type="Gene3D" id="2.40.440.10">
    <property type="entry name" value="L,D-transpeptidase catalytic domain-like"/>
    <property type="match status" value="1"/>
</dbReference>
<evidence type="ECO:0000256" key="1">
    <source>
        <dbReference type="ARBA" id="ARBA00004752"/>
    </source>
</evidence>
<feature type="active site" description="Proton donor/acceptor" evidence="6">
    <location>
        <position position="63"/>
    </location>
</feature>
<dbReference type="GO" id="GO:0016740">
    <property type="term" value="F:transferase activity"/>
    <property type="evidence" value="ECO:0007669"/>
    <property type="project" value="UniProtKB-KW"/>
</dbReference>
<comment type="pathway">
    <text evidence="1 6">Cell wall biogenesis; peptidoglycan biosynthesis.</text>
</comment>
<evidence type="ECO:0000313" key="8">
    <source>
        <dbReference type="EMBL" id="VEP18022.1"/>
    </source>
</evidence>
<dbReference type="InterPro" id="IPR005490">
    <property type="entry name" value="LD_TPept_cat_dom"/>
</dbReference>
<dbReference type="AlphaFoldDB" id="A0A563W2V1"/>
<evidence type="ECO:0000256" key="3">
    <source>
        <dbReference type="ARBA" id="ARBA00022960"/>
    </source>
</evidence>
<dbReference type="Pfam" id="PF03734">
    <property type="entry name" value="YkuD"/>
    <property type="match status" value="1"/>
</dbReference>
<protein>
    <recommendedName>
        <fullName evidence="7">L,D-TPase catalytic domain-containing protein</fullName>
    </recommendedName>
</protein>
<dbReference type="UniPathway" id="UPA00219"/>
<proteinExistence type="predicted"/>
<organism evidence="8 9">
    <name type="scientific">Hyella patelloides LEGE 07179</name>
    <dbReference type="NCBI Taxonomy" id="945734"/>
    <lineage>
        <taxon>Bacteria</taxon>
        <taxon>Bacillati</taxon>
        <taxon>Cyanobacteriota</taxon>
        <taxon>Cyanophyceae</taxon>
        <taxon>Pleurocapsales</taxon>
        <taxon>Hyellaceae</taxon>
        <taxon>Hyella</taxon>
    </lineage>
</organism>
<keyword evidence="5 6" id="KW-0961">Cell wall biogenesis/degradation</keyword>
<dbReference type="PANTHER" id="PTHR36699:SF1">
    <property type="entry name" value="L,D-TRANSPEPTIDASE YAFK-RELATED"/>
    <property type="match status" value="1"/>
</dbReference>